<name>H6RDW8_9BACT</name>
<dbReference type="AlphaFoldDB" id="H6RDW8"/>
<dbReference type="InterPro" id="IPR018707">
    <property type="entry name" value="LpxR"/>
</dbReference>
<reference evidence="1" key="2">
    <citation type="submission" date="2012-02" db="EMBL/GenBank/DDBJ databases">
        <authorList>
            <person name="Genoscope - CEA"/>
        </authorList>
    </citation>
    <scope>NUCLEOTIDE SEQUENCE</scope>
</reference>
<sequence length="299" mass="34275">MVIALIIPKSLVAQEYFSLNIDNDLYFMMDHYYSSGIFLQYGKQLRNTDSLNDTLPKKYVLWELGQEIYTPSLRYTSNSAVYDYPYGGWTSLKLTFQKELSKNKQHQWGIQLGATGDASGAQWMQNTYHRLVLGLPELPWTDEVPQAFHLNVFADTFKRWYLHEQVAVQSHVFGAVGTQKISGGAALGFVLGKQTVLPKGGNVLVDQQQGDGLYFGVRLQYIAHDYMLSGSLFNDNAPFTLPVNPFRAMFEAGYAIRKNDWRFAFTYFTRSPDNKVQPQQGHHYLNITLSRFFDRKTTK</sequence>
<proteinExistence type="predicted"/>
<dbReference type="Pfam" id="PF09982">
    <property type="entry name" value="LpxR"/>
    <property type="match status" value="1"/>
</dbReference>
<reference evidence="1" key="1">
    <citation type="journal article" date="2012" name="Environ. Microbiol.">
        <title>Genomic content of uncultured Bacteroidetes from contrasting oceanic provinces in the North Atlantic Ocean.</title>
        <authorList>
            <person name="Gomez-Pereira P.R."/>
            <person name="Schuler M."/>
            <person name="Fuchs B.M."/>
            <person name="Bennke C."/>
            <person name="Teeling H."/>
            <person name="Waldmann J."/>
            <person name="Richter M."/>
            <person name="Barbe V."/>
            <person name="Bataille E."/>
            <person name="Glockner F.O."/>
            <person name="Amann R."/>
        </authorList>
    </citation>
    <scope>NUCLEOTIDE SEQUENCE</scope>
</reference>
<organism evidence="1">
    <name type="scientific">uncultured Flavobacteriia bacterium</name>
    <dbReference type="NCBI Taxonomy" id="212695"/>
    <lineage>
        <taxon>Bacteria</taxon>
        <taxon>Pseudomonadati</taxon>
        <taxon>Bacteroidota</taxon>
        <taxon>Flavobacteriia</taxon>
        <taxon>environmental samples</taxon>
    </lineage>
</organism>
<dbReference type="EMBL" id="FO117574">
    <property type="protein sequence ID" value="CCF99229.1"/>
    <property type="molecule type" value="Genomic_DNA"/>
</dbReference>
<evidence type="ECO:0000313" key="1">
    <source>
        <dbReference type="EMBL" id="CCF99229.1"/>
    </source>
</evidence>
<dbReference type="InterPro" id="IPR037107">
    <property type="entry name" value="Put_OMP_sf"/>
</dbReference>
<dbReference type="Gene3D" id="2.40.128.140">
    <property type="entry name" value="Outer membrane protein"/>
    <property type="match status" value="1"/>
</dbReference>
<evidence type="ECO:0008006" key="2">
    <source>
        <dbReference type="Google" id="ProtNLM"/>
    </source>
</evidence>
<gene>
    <name evidence="1" type="ORF">VIS_S3ATA30015</name>
</gene>
<accession>H6RDW8</accession>
<protein>
    <recommendedName>
        <fullName evidence="2">Lipid A deacylase LpxR family protein</fullName>
    </recommendedName>
</protein>